<dbReference type="PRINTS" id="PR00722">
    <property type="entry name" value="CHYMOTRYPSIN"/>
</dbReference>
<dbReference type="Proteomes" id="UP000694546">
    <property type="component" value="Chromosome 16"/>
</dbReference>
<dbReference type="InterPro" id="IPR001254">
    <property type="entry name" value="Trypsin_dom"/>
</dbReference>
<accession>A0A8C5FCC1</accession>
<dbReference type="CDD" id="cd00190">
    <property type="entry name" value="Tryp_SPc"/>
    <property type="match status" value="1"/>
</dbReference>
<keyword evidence="2" id="KW-0964">Secreted</keyword>
<feature type="signal peptide" evidence="9">
    <location>
        <begin position="1"/>
        <end position="20"/>
    </location>
</feature>
<dbReference type="Pfam" id="PF00594">
    <property type="entry name" value="Gla"/>
    <property type="match status" value="1"/>
</dbReference>
<evidence type="ECO:0000256" key="1">
    <source>
        <dbReference type="ARBA" id="ARBA00004613"/>
    </source>
</evidence>
<proteinExistence type="predicted"/>
<feature type="domain" description="Gla" evidence="12">
    <location>
        <begin position="38"/>
        <end position="84"/>
    </location>
</feature>
<evidence type="ECO:0000256" key="9">
    <source>
        <dbReference type="SAM" id="SignalP"/>
    </source>
</evidence>
<keyword evidence="4 7" id="KW-1015">Disulfide bond</keyword>
<dbReference type="InterPro" id="IPR017857">
    <property type="entry name" value="Coagulation_fac-like_Gla_dom"/>
</dbReference>
<dbReference type="SMART" id="SM00179">
    <property type="entry name" value="EGF_CA"/>
    <property type="match status" value="1"/>
</dbReference>
<dbReference type="OMA" id="VPYHNTW"/>
<keyword evidence="8" id="KW-0720">Serine protease</keyword>
<dbReference type="SUPFAM" id="SSF57196">
    <property type="entry name" value="EGF/Laminin"/>
    <property type="match status" value="2"/>
</dbReference>
<dbReference type="Ensembl" id="ENSGMOT00000036994.1">
    <property type="protein sequence ID" value="ENSGMOP00000026251.1"/>
    <property type="gene ID" value="ENSGMOG00000022464.1"/>
</dbReference>
<dbReference type="InterPro" id="IPR009003">
    <property type="entry name" value="Peptidase_S1_PA"/>
</dbReference>
<keyword evidence="8" id="KW-0378">Hydrolase</keyword>
<dbReference type="PRINTS" id="PR00001">
    <property type="entry name" value="GLABLOOD"/>
</dbReference>
<dbReference type="InterPro" id="IPR043504">
    <property type="entry name" value="Peptidase_S1_PA_chymotrypsin"/>
</dbReference>
<evidence type="ECO:0000256" key="2">
    <source>
        <dbReference type="ARBA" id="ARBA00022525"/>
    </source>
</evidence>
<dbReference type="PANTHER" id="PTHR24278">
    <property type="entry name" value="COAGULATION FACTOR"/>
    <property type="match status" value="1"/>
</dbReference>
<dbReference type="PROSITE" id="PS00135">
    <property type="entry name" value="TRYPSIN_SER"/>
    <property type="match status" value="1"/>
</dbReference>
<organism evidence="13 14">
    <name type="scientific">Gadus morhua</name>
    <name type="common">Atlantic cod</name>
    <dbReference type="NCBI Taxonomy" id="8049"/>
    <lineage>
        <taxon>Eukaryota</taxon>
        <taxon>Metazoa</taxon>
        <taxon>Chordata</taxon>
        <taxon>Craniata</taxon>
        <taxon>Vertebrata</taxon>
        <taxon>Euteleostomi</taxon>
        <taxon>Actinopterygii</taxon>
        <taxon>Neopterygii</taxon>
        <taxon>Teleostei</taxon>
        <taxon>Neoteleostei</taxon>
        <taxon>Acanthomorphata</taxon>
        <taxon>Zeiogadaria</taxon>
        <taxon>Gadariae</taxon>
        <taxon>Gadiformes</taxon>
        <taxon>Gadoidei</taxon>
        <taxon>Gadidae</taxon>
        <taxon>Gadus</taxon>
    </lineage>
</organism>
<evidence type="ECO:0000259" key="10">
    <source>
        <dbReference type="PROSITE" id="PS50026"/>
    </source>
</evidence>
<name>A0A8C5FCC1_GADMO</name>
<evidence type="ECO:0000256" key="3">
    <source>
        <dbReference type="ARBA" id="ARBA00022536"/>
    </source>
</evidence>
<dbReference type="InterPro" id="IPR018114">
    <property type="entry name" value="TRYPSIN_HIS"/>
</dbReference>
<evidence type="ECO:0000259" key="11">
    <source>
        <dbReference type="PROSITE" id="PS50240"/>
    </source>
</evidence>
<dbReference type="PROSITE" id="PS50998">
    <property type="entry name" value="GLA_2"/>
    <property type="match status" value="1"/>
</dbReference>
<evidence type="ECO:0000256" key="6">
    <source>
        <dbReference type="PIRSR" id="PIRSR001143-1"/>
    </source>
</evidence>
<feature type="active site" description="Charge relay system" evidence="6">
    <location>
        <position position="311"/>
    </location>
</feature>
<dbReference type="InterPro" id="IPR000742">
    <property type="entry name" value="EGF"/>
</dbReference>
<keyword evidence="14" id="KW-1185">Reference proteome</keyword>
<evidence type="ECO:0000256" key="7">
    <source>
        <dbReference type="PROSITE-ProRule" id="PRU00076"/>
    </source>
</evidence>
<protein>
    <submittedName>
        <fullName evidence="13">Uncharacterized protein</fullName>
    </submittedName>
</protein>
<comment type="subcellular location">
    <subcellularLocation>
        <location evidence="1">Secreted</location>
    </subcellularLocation>
</comment>
<dbReference type="AlphaFoldDB" id="A0A8C5FCC1"/>
<feature type="domain" description="Peptidase S1" evidence="11">
    <location>
        <begin position="225"/>
        <end position="456"/>
    </location>
</feature>
<dbReference type="GO" id="GO:0005615">
    <property type="term" value="C:extracellular space"/>
    <property type="evidence" value="ECO:0007669"/>
    <property type="project" value="TreeGrafter"/>
</dbReference>
<dbReference type="PANTHER" id="PTHR24278:SF25">
    <property type="entry name" value="COAGULATION FACTOR IX"/>
    <property type="match status" value="1"/>
</dbReference>
<dbReference type="SMART" id="SM00069">
    <property type="entry name" value="GLA"/>
    <property type="match status" value="1"/>
</dbReference>
<dbReference type="Gene3D" id="4.10.740.10">
    <property type="entry name" value="Coagulation Factor IX"/>
    <property type="match status" value="1"/>
</dbReference>
<evidence type="ECO:0000313" key="14">
    <source>
        <dbReference type="Proteomes" id="UP000694546"/>
    </source>
</evidence>
<feature type="active site" description="Charge relay system" evidence="6">
    <location>
        <position position="408"/>
    </location>
</feature>
<dbReference type="GO" id="GO:0005509">
    <property type="term" value="F:calcium ion binding"/>
    <property type="evidence" value="ECO:0007669"/>
    <property type="project" value="InterPro"/>
</dbReference>
<dbReference type="PROSITE" id="PS00011">
    <property type="entry name" value="GLA_1"/>
    <property type="match status" value="1"/>
</dbReference>
<dbReference type="InterPro" id="IPR001314">
    <property type="entry name" value="Peptidase_S1A"/>
</dbReference>
<dbReference type="SMART" id="SM00020">
    <property type="entry name" value="Tryp_SPc"/>
    <property type="match status" value="1"/>
</dbReference>
<dbReference type="InterPro" id="IPR001881">
    <property type="entry name" value="EGF-like_Ca-bd_dom"/>
</dbReference>
<evidence type="ECO:0000256" key="4">
    <source>
        <dbReference type="ARBA" id="ARBA00023157"/>
    </source>
</evidence>
<dbReference type="PROSITE" id="PS00022">
    <property type="entry name" value="EGF_1"/>
    <property type="match status" value="1"/>
</dbReference>
<dbReference type="GO" id="GO:0006508">
    <property type="term" value="P:proteolysis"/>
    <property type="evidence" value="ECO:0007669"/>
    <property type="project" value="UniProtKB-KW"/>
</dbReference>
<feature type="domain" description="EGF-like" evidence="10">
    <location>
        <begin position="84"/>
        <end position="120"/>
    </location>
</feature>
<dbReference type="Gene3D" id="2.10.25.10">
    <property type="entry name" value="Laminin"/>
    <property type="match status" value="2"/>
</dbReference>
<reference evidence="13" key="1">
    <citation type="submission" date="2025-08" db="UniProtKB">
        <authorList>
            <consortium name="Ensembl"/>
        </authorList>
    </citation>
    <scope>IDENTIFICATION</scope>
</reference>
<evidence type="ECO:0000259" key="12">
    <source>
        <dbReference type="PROSITE" id="PS50998"/>
    </source>
</evidence>
<evidence type="ECO:0000313" key="13">
    <source>
        <dbReference type="Ensembl" id="ENSGMOP00000026251.1"/>
    </source>
</evidence>
<comment type="caution">
    <text evidence="7">Lacks conserved residue(s) required for the propagation of feature annotation.</text>
</comment>
<dbReference type="InterPro" id="IPR000294">
    <property type="entry name" value="GLA_domain"/>
</dbReference>
<dbReference type="PROSITE" id="PS50240">
    <property type="entry name" value="TRYPSIN_DOM"/>
    <property type="match status" value="1"/>
</dbReference>
<feature type="active site" description="Charge relay system" evidence="6">
    <location>
        <position position="266"/>
    </location>
</feature>
<sequence>MLWRGVWLLMFTLTTVAVEAQVFLDRSSAEKVLRSRRANSFLLEELRPGSLERECYEETCSKEEATEIFQSREKTMEFWYRYTNLNSCVTNRCLNGGICVVDRGHFLCLCPPQFQGESCQTEVQECRYRNGGCLQYCSERIRDGTPGVQCGCAAGYQLDPDGQHCSKTGLTWTNLIPKETDVTVETDGTTDVLESRPVGTFRVLEEENWAAPEAEGQGDTLDPRIVGGNLEGQGESPWQVLLHRKDGYGFCGGTLVSDRWVVSAAHCFEHSPDHVTVGDYDKKRLDLGEQVIKVEKVFLHPHFHSYTFDSDVALIFLAEQVVLGPTALPVCLPTPQLASYLHKDDAWGDVTGWGAMQYLGPSSRFLRKVVVPLVNRQKCIDSTEQVITDNMFCAGYMEAARDACSGDSGGPLVVHYRGTTFLLGVVSWGEKCADKGKYGVYTRLANFLSWINETMDRHERNQTLSRGTGLDRTSYVSSEV</sequence>
<evidence type="ECO:0000256" key="5">
    <source>
        <dbReference type="ARBA" id="ARBA00023180"/>
    </source>
</evidence>
<dbReference type="GO" id="GO:0004252">
    <property type="term" value="F:serine-type endopeptidase activity"/>
    <property type="evidence" value="ECO:0007669"/>
    <property type="project" value="InterPro"/>
</dbReference>
<dbReference type="PIRSF" id="PIRSF001143">
    <property type="entry name" value="Factor_X"/>
    <property type="match status" value="1"/>
</dbReference>
<dbReference type="GO" id="GO:0007596">
    <property type="term" value="P:blood coagulation"/>
    <property type="evidence" value="ECO:0007669"/>
    <property type="project" value="InterPro"/>
</dbReference>
<evidence type="ECO:0000256" key="8">
    <source>
        <dbReference type="RuleBase" id="RU363034"/>
    </source>
</evidence>
<dbReference type="SMART" id="SM00181">
    <property type="entry name" value="EGF"/>
    <property type="match status" value="2"/>
</dbReference>
<dbReference type="InterPro" id="IPR050442">
    <property type="entry name" value="Peptidase_S1_coag_factors"/>
</dbReference>
<dbReference type="SUPFAM" id="SSF50494">
    <property type="entry name" value="Trypsin-like serine proteases"/>
    <property type="match status" value="1"/>
</dbReference>
<dbReference type="Gene3D" id="2.40.10.10">
    <property type="entry name" value="Trypsin-like serine proteases"/>
    <property type="match status" value="2"/>
</dbReference>
<dbReference type="CDD" id="cd00054">
    <property type="entry name" value="EGF_CA"/>
    <property type="match status" value="1"/>
</dbReference>
<dbReference type="PROSITE" id="PS50026">
    <property type="entry name" value="EGF_3"/>
    <property type="match status" value="1"/>
</dbReference>
<dbReference type="SUPFAM" id="SSF57630">
    <property type="entry name" value="GLA-domain"/>
    <property type="match status" value="1"/>
</dbReference>
<keyword evidence="9" id="KW-0732">Signal</keyword>
<dbReference type="InterPro" id="IPR035972">
    <property type="entry name" value="GLA-like_dom_SF"/>
</dbReference>
<keyword evidence="8" id="KW-0645">Protease</keyword>
<dbReference type="GeneTree" id="ENSGT00940000165072"/>
<feature type="chain" id="PRO_5045193483" evidence="9">
    <location>
        <begin position="21"/>
        <end position="480"/>
    </location>
</feature>
<dbReference type="InterPro" id="IPR012224">
    <property type="entry name" value="Pept_S1A_FX"/>
</dbReference>
<dbReference type="PROSITE" id="PS00134">
    <property type="entry name" value="TRYPSIN_HIS"/>
    <property type="match status" value="1"/>
</dbReference>
<dbReference type="Pfam" id="PF00008">
    <property type="entry name" value="EGF"/>
    <property type="match status" value="1"/>
</dbReference>
<dbReference type="InterPro" id="IPR033116">
    <property type="entry name" value="TRYPSIN_SER"/>
</dbReference>
<dbReference type="Pfam" id="PF00089">
    <property type="entry name" value="Trypsin"/>
    <property type="match status" value="1"/>
</dbReference>
<feature type="disulfide bond" evidence="7">
    <location>
        <begin position="110"/>
        <end position="119"/>
    </location>
</feature>
<reference evidence="13" key="2">
    <citation type="submission" date="2025-09" db="UniProtKB">
        <authorList>
            <consortium name="Ensembl"/>
        </authorList>
    </citation>
    <scope>IDENTIFICATION</scope>
</reference>
<keyword evidence="3 7" id="KW-0245">EGF-like domain</keyword>
<keyword evidence="5" id="KW-0325">Glycoprotein</keyword>